<feature type="domain" description="S1 motif" evidence="7">
    <location>
        <begin position="477"/>
        <end position="546"/>
    </location>
</feature>
<gene>
    <name evidence="8" type="ORF">HAT2_00445</name>
</gene>
<proteinExistence type="inferred from homology"/>
<evidence type="ECO:0000256" key="1">
    <source>
        <dbReference type="ARBA" id="ARBA00006767"/>
    </source>
</evidence>
<comment type="caution">
    <text evidence="8">The sequence shown here is derived from an EMBL/GenBank/DDBJ whole genome shotgun (WGS) entry which is preliminary data.</text>
</comment>
<comment type="function">
    <text evidence="6">Binds mRNA; thus facilitating recognition of the initiation point. It is needed to translate mRNA with a short Shine-Dalgarno (SD) purine-rich sequence.</text>
</comment>
<keyword evidence="5 6" id="KW-0687">Ribonucleoprotein</keyword>
<evidence type="ECO:0000256" key="2">
    <source>
        <dbReference type="ARBA" id="ARBA00022737"/>
    </source>
</evidence>
<dbReference type="InterPro" id="IPR000110">
    <property type="entry name" value="Ribosomal_bS1"/>
</dbReference>
<sequence>MSRKPENDWDANEVLDDVDVLAHEAQEFKELVDGGPEVSGSEELVASPGAVLKGKIIDLTKDYVAVDVGLKSEGLISVSEFYDPSELRVGGEIEVLLEQTEDEKGQIVLSRQKARKQRQWEYILRNCSEGSIVKGLVLRRVKGGLMVDIGVEAFLPGSQVDNKRVKELDPFVGKTFEFKILKINQERQNVVISRRELLEAERIQKRGEMLETIQEGALRTGVVKNITDFGVFLDLDGIDVLLHITDMSWKRVRHPSEMVKIGDTLEVMILSIDHERGRVAVGLKQREKSPWEEIEDRYPVGTKVTGRVTNTTSYGAFMEIEPGIEGLVHVSEMSWSAVADPSKIVSRGEFRDAVVLAINKEEGKISLSMKQLERNPWENVETNYPVGSVLKAEIRSLTSYGAFVELEPGLEGLIHISSIGGGKRVNHPSEVLRKGASVECVVLFVDKESRKITLGLKDGEGGGSQSDEDLGALYALGQLVEGVVTKLSSFGAFLDLEKGGEGLIHINELSDRPIGRVEDAVELGERLVARVIRLDLDSRKVHLSLRGLEPAERMAHSSAHLQGG</sequence>
<dbReference type="Proteomes" id="UP000253816">
    <property type="component" value="Unassembled WGS sequence"/>
</dbReference>
<dbReference type="NCBIfam" id="TIGR00717">
    <property type="entry name" value="rpsA"/>
    <property type="match status" value="1"/>
</dbReference>
<keyword evidence="4 6" id="KW-0689">Ribosomal protein</keyword>
<dbReference type="GO" id="GO:0003729">
    <property type="term" value="F:mRNA binding"/>
    <property type="evidence" value="ECO:0007669"/>
    <property type="project" value="TreeGrafter"/>
</dbReference>
<organism evidence="8 9">
    <name type="scientific">Candidatus Similichlamydia laticola</name>
    <dbReference type="NCBI Taxonomy" id="2170265"/>
    <lineage>
        <taxon>Bacteria</taxon>
        <taxon>Pseudomonadati</taxon>
        <taxon>Chlamydiota</taxon>
        <taxon>Chlamydiia</taxon>
        <taxon>Parachlamydiales</taxon>
        <taxon>Candidatus Parilichlamydiaceae</taxon>
        <taxon>Candidatus Similichlamydia</taxon>
    </lineage>
</organism>
<dbReference type="CDD" id="cd04465">
    <property type="entry name" value="S1_RPS1_repeat_ec2_hs2"/>
    <property type="match status" value="1"/>
</dbReference>
<dbReference type="InterPro" id="IPR050437">
    <property type="entry name" value="Ribos_protein_bS1-like"/>
</dbReference>
<feature type="domain" description="S1 motif" evidence="7">
    <location>
        <begin position="387"/>
        <end position="457"/>
    </location>
</feature>
<dbReference type="Pfam" id="PF00575">
    <property type="entry name" value="S1"/>
    <property type="match status" value="6"/>
</dbReference>
<dbReference type="PANTHER" id="PTHR10724:SF7">
    <property type="entry name" value="SMALL RIBOSOMAL SUBUNIT PROTEIN BS1C"/>
    <property type="match status" value="1"/>
</dbReference>
<dbReference type="InterPro" id="IPR012340">
    <property type="entry name" value="NA-bd_OB-fold"/>
</dbReference>
<reference evidence="8 9" key="1">
    <citation type="submission" date="2018-07" db="EMBL/GenBank/DDBJ databases">
        <title>Comparative genomics of the Candidatus Parilichlamydiaceae reveals evidence of convergent evolution and genome reduction in the phylum Chlamydiae.</title>
        <authorList>
            <person name="Taylor-Brown A."/>
            <person name="Polkinghorne A."/>
        </authorList>
    </citation>
    <scope>NUCLEOTIDE SEQUENCE [LARGE SCALE GENOMIC DNA]</scope>
    <source>
        <strain evidence="8 9">Hat2</strain>
    </source>
</reference>
<evidence type="ECO:0000256" key="6">
    <source>
        <dbReference type="PIRNR" id="PIRNR002111"/>
    </source>
</evidence>
<dbReference type="FunFam" id="2.40.50.140:FF:000110">
    <property type="entry name" value="30S ribosomal protein S1"/>
    <property type="match status" value="1"/>
</dbReference>
<protein>
    <recommendedName>
        <fullName evidence="6">30S ribosomal protein S1</fullName>
    </recommendedName>
</protein>
<dbReference type="CDD" id="cd05687">
    <property type="entry name" value="S1_RPS1_repeat_ec1_hs1"/>
    <property type="match status" value="1"/>
</dbReference>
<dbReference type="EMBL" id="QQBG01000016">
    <property type="protein sequence ID" value="RDB31450.1"/>
    <property type="molecule type" value="Genomic_DNA"/>
</dbReference>
<dbReference type="GO" id="GO:0022627">
    <property type="term" value="C:cytosolic small ribosomal subunit"/>
    <property type="evidence" value="ECO:0007669"/>
    <property type="project" value="TreeGrafter"/>
</dbReference>
<dbReference type="GO" id="GO:0006412">
    <property type="term" value="P:translation"/>
    <property type="evidence" value="ECO:0007669"/>
    <property type="project" value="InterPro"/>
</dbReference>
<dbReference type="InterPro" id="IPR003029">
    <property type="entry name" value="S1_domain"/>
</dbReference>
<accession>A0A369KDB5</accession>
<dbReference type="OrthoDB" id="9804077at2"/>
<name>A0A369KDB5_9BACT</name>
<keyword evidence="2" id="KW-0677">Repeat</keyword>
<dbReference type="NCBIfam" id="NF004952">
    <property type="entry name" value="PRK06299.1-2"/>
    <property type="match status" value="1"/>
</dbReference>
<dbReference type="PIRSF" id="PIRSF002111">
    <property type="entry name" value="RpsA"/>
    <property type="match status" value="1"/>
</dbReference>
<feature type="domain" description="S1 motif" evidence="7">
    <location>
        <begin position="130"/>
        <end position="195"/>
    </location>
</feature>
<dbReference type="SMART" id="SM00316">
    <property type="entry name" value="S1"/>
    <property type="match status" value="6"/>
</dbReference>
<dbReference type="Gene3D" id="2.40.50.140">
    <property type="entry name" value="Nucleic acid-binding proteins"/>
    <property type="match status" value="6"/>
</dbReference>
<evidence type="ECO:0000256" key="3">
    <source>
        <dbReference type="ARBA" id="ARBA00022884"/>
    </source>
</evidence>
<dbReference type="AlphaFoldDB" id="A0A369KDB5"/>
<evidence type="ECO:0000313" key="8">
    <source>
        <dbReference type="EMBL" id="RDB31450.1"/>
    </source>
</evidence>
<dbReference type="PRINTS" id="PR00681">
    <property type="entry name" value="RIBOSOMALS1"/>
</dbReference>
<dbReference type="PANTHER" id="PTHR10724">
    <property type="entry name" value="30S RIBOSOMAL PROTEIN S1"/>
    <property type="match status" value="1"/>
</dbReference>
<dbReference type="GO" id="GO:0003735">
    <property type="term" value="F:structural constituent of ribosome"/>
    <property type="evidence" value="ECO:0007669"/>
    <property type="project" value="InterPro"/>
</dbReference>
<dbReference type="SUPFAM" id="SSF50249">
    <property type="entry name" value="Nucleic acid-binding proteins"/>
    <property type="match status" value="6"/>
</dbReference>
<dbReference type="InterPro" id="IPR035104">
    <property type="entry name" value="Ribosomal_protein_S1-like"/>
</dbReference>
<dbReference type="CDD" id="cd05688">
    <property type="entry name" value="S1_RPS1_repeat_ec3"/>
    <property type="match status" value="1"/>
</dbReference>
<dbReference type="RefSeq" id="WP_114544379.1">
    <property type="nucleotide sequence ID" value="NZ_QQBG01000016.1"/>
</dbReference>
<dbReference type="FunFam" id="2.40.50.140:FF:000011">
    <property type="entry name" value="30S ribosomal protein S1"/>
    <property type="match status" value="1"/>
</dbReference>
<keyword evidence="9" id="KW-1185">Reference proteome</keyword>
<evidence type="ECO:0000259" key="7">
    <source>
        <dbReference type="PROSITE" id="PS50126"/>
    </source>
</evidence>
<keyword evidence="3 6" id="KW-0694">RNA-binding</keyword>
<evidence type="ECO:0000313" key="9">
    <source>
        <dbReference type="Proteomes" id="UP000253816"/>
    </source>
</evidence>
<evidence type="ECO:0000256" key="5">
    <source>
        <dbReference type="ARBA" id="ARBA00023274"/>
    </source>
</evidence>
<feature type="domain" description="S1 motif" evidence="7">
    <location>
        <begin position="301"/>
        <end position="370"/>
    </location>
</feature>
<feature type="domain" description="S1 motif" evidence="7">
    <location>
        <begin position="49"/>
        <end position="112"/>
    </location>
</feature>
<comment type="similarity">
    <text evidence="1 6">Belongs to the bacterial ribosomal protein bS1 family.</text>
</comment>
<dbReference type="PROSITE" id="PS50126">
    <property type="entry name" value="S1"/>
    <property type="match status" value="6"/>
</dbReference>
<evidence type="ECO:0000256" key="4">
    <source>
        <dbReference type="ARBA" id="ARBA00022980"/>
    </source>
</evidence>
<feature type="domain" description="S1 motif" evidence="7">
    <location>
        <begin position="216"/>
        <end position="284"/>
    </location>
</feature>